<dbReference type="CDD" id="cd00038">
    <property type="entry name" value="CAP_ED"/>
    <property type="match status" value="2"/>
</dbReference>
<dbReference type="PROSITE" id="PS00888">
    <property type="entry name" value="CNMP_BINDING_1"/>
    <property type="match status" value="1"/>
</dbReference>
<dbReference type="EMBL" id="PJQM01001003">
    <property type="protein sequence ID" value="RCI03478.1"/>
    <property type="molecule type" value="Genomic_DNA"/>
</dbReference>
<dbReference type="InterPro" id="IPR000595">
    <property type="entry name" value="cNMP-bd_dom"/>
</dbReference>
<dbReference type="CDD" id="cd12098">
    <property type="entry name" value="DD_R_ScPKA-like"/>
    <property type="match status" value="1"/>
</dbReference>
<dbReference type="GO" id="GO:0030552">
    <property type="term" value="F:cAMP binding"/>
    <property type="evidence" value="ECO:0007669"/>
    <property type="project" value="UniProtKB-KW"/>
</dbReference>
<dbReference type="GO" id="GO:0033554">
    <property type="term" value="P:cellular response to stress"/>
    <property type="evidence" value="ECO:0007669"/>
    <property type="project" value="UniProtKB-ARBA"/>
</dbReference>
<protein>
    <recommendedName>
        <fullName evidence="2 8">cAMP-dependent protein kinase regulatory subunit</fullName>
    </recommendedName>
</protein>
<dbReference type="AlphaFoldDB" id="A0A367KMT8"/>
<evidence type="ECO:0000256" key="1">
    <source>
        <dbReference type="ARBA" id="ARBA00005753"/>
    </source>
</evidence>
<feature type="domain" description="Cyclic nucleotide-binding" evidence="11">
    <location>
        <begin position="148"/>
        <end position="263"/>
    </location>
</feature>
<evidence type="ECO:0000256" key="6">
    <source>
        <dbReference type="ARBA" id="ARBA00022741"/>
    </source>
</evidence>
<feature type="binding site" evidence="9">
    <location>
        <position position="336"/>
    </location>
    <ligand>
        <name>3',5'-cyclic AMP</name>
        <dbReference type="ChEBI" id="CHEBI:58165"/>
        <label>2</label>
    </ligand>
</feature>
<dbReference type="PROSITE" id="PS00889">
    <property type="entry name" value="CNMP_BINDING_2"/>
    <property type="match status" value="2"/>
</dbReference>
<feature type="binding site" evidence="9">
    <location>
        <position position="222"/>
    </location>
    <ligand>
        <name>3',5'-cyclic AMP</name>
        <dbReference type="ChEBI" id="CHEBI:58165"/>
        <label>1</label>
    </ligand>
</feature>
<dbReference type="PIRSF" id="PIRSF000548">
    <property type="entry name" value="PK_regulatory"/>
    <property type="match status" value="1"/>
</dbReference>
<evidence type="ECO:0000256" key="5">
    <source>
        <dbReference type="ARBA" id="ARBA00022737"/>
    </source>
</evidence>
<dbReference type="GO" id="GO:0034236">
    <property type="term" value="F:protein kinase A catalytic subunit binding"/>
    <property type="evidence" value="ECO:0007669"/>
    <property type="project" value="TreeGrafter"/>
</dbReference>
<comment type="similarity">
    <text evidence="1 8">Belongs to the cAMP-dependent kinase regulatory chain family.</text>
</comment>
<comment type="caution">
    <text evidence="12">The sequence shown here is derived from an EMBL/GenBank/DDBJ whole genome shotgun (WGS) entry which is preliminary data.</text>
</comment>
<feature type="compositionally biased region" description="Basic and acidic residues" evidence="10">
    <location>
        <begin position="100"/>
        <end position="110"/>
    </location>
</feature>
<dbReference type="OrthoDB" id="417078at2759"/>
<evidence type="ECO:0000256" key="10">
    <source>
        <dbReference type="SAM" id="MobiDB-lite"/>
    </source>
</evidence>
<gene>
    <name evidence="12" type="ORF">CU098_011667</name>
</gene>
<dbReference type="GO" id="GO:0005634">
    <property type="term" value="C:nucleus"/>
    <property type="evidence" value="ECO:0007669"/>
    <property type="project" value="TreeGrafter"/>
</dbReference>
<feature type="binding site" evidence="9">
    <location>
        <position position="213"/>
    </location>
    <ligand>
        <name>3',5'-cyclic AMP</name>
        <dbReference type="ChEBI" id="CHEBI:58165"/>
        <label>1</label>
    </ligand>
</feature>
<sequence>MSKESVHPFSTQNKEYQVLINELNKQVIQNNPQDTLQFCFNFFLQRLLQERSQTRHTQPMQEHPNDSFMRETTPIITMTGPDNEEEEEEQDSFPGGLPHFEPKFPKDRRVSVSAESMQPSSSYKKKSLPKKPDAEIDLISHSLQSHFLFQTVEQEQRQEVIDSMQEMRFKSGDWVIEQGAVGDYFYIVSSGTLDCFVNGNKVTQYQRGGSFGELALMYNAPRAASIQATSDAVLWALDRVSFRSILMENNAQKRNMHEKFMQDVPLFKSLELAEMHKIADALEPVWFRDGDVVLRQGDPGDNFYLIERGEAICYRQQPGGQPEQVNQLKKGDYFGELALLNDKPRAATVVAKGDLKCVTLGKAAFIRLLGPVMDILKRNTVNYHAILKEAQI</sequence>
<reference evidence="12 13" key="1">
    <citation type="journal article" date="2018" name="G3 (Bethesda)">
        <title>Phylogenetic and Phylogenomic Definition of Rhizopus Species.</title>
        <authorList>
            <person name="Gryganskyi A.P."/>
            <person name="Golan J."/>
            <person name="Dolatabadi S."/>
            <person name="Mondo S."/>
            <person name="Robb S."/>
            <person name="Idnurm A."/>
            <person name="Muszewska A."/>
            <person name="Steczkiewicz K."/>
            <person name="Masonjones S."/>
            <person name="Liao H.L."/>
            <person name="Gajdeczka M.T."/>
            <person name="Anike F."/>
            <person name="Vuek A."/>
            <person name="Anishchenko I.M."/>
            <person name="Voigt K."/>
            <person name="de Hoog G.S."/>
            <person name="Smith M.E."/>
            <person name="Heitman J."/>
            <person name="Vilgalys R."/>
            <person name="Stajich J.E."/>
        </authorList>
    </citation>
    <scope>NUCLEOTIDE SEQUENCE [LARGE SCALE GENOMIC DNA]</scope>
    <source>
        <strain evidence="12 13">LSU 92-RS-03</strain>
    </source>
</reference>
<dbReference type="InterPro" id="IPR018490">
    <property type="entry name" value="cNMP-bd_dom_sf"/>
</dbReference>
<keyword evidence="7 8" id="KW-0114">cAMP</keyword>
<evidence type="ECO:0000256" key="3">
    <source>
        <dbReference type="ARBA" id="ARBA00022553"/>
    </source>
</evidence>
<accession>A0A367KMT8</accession>
<dbReference type="GO" id="GO:0005952">
    <property type="term" value="C:cAMP-dependent protein kinase complex"/>
    <property type="evidence" value="ECO:0007669"/>
    <property type="project" value="InterPro"/>
</dbReference>
<comment type="subunit">
    <text evidence="8">Tetramer, composed of 2 regulatory (R) and 2 catalytic (C) subunits. In the presence of cAMP it dissociates into 2 active monomeric C subunits and an R dimer.</text>
</comment>
<dbReference type="InterPro" id="IPR050503">
    <property type="entry name" value="cAMP-dep_PK_reg_su-like"/>
</dbReference>
<evidence type="ECO:0000259" key="11">
    <source>
        <dbReference type="PROSITE" id="PS50042"/>
    </source>
</evidence>
<keyword evidence="13" id="KW-1185">Reference proteome</keyword>
<dbReference type="SUPFAM" id="SSF51206">
    <property type="entry name" value="cAMP-binding domain-like"/>
    <property type="match status" value="2"/>
</dbReference>
<dbReference type="PRINTS" id="PR00103">
    <property type="entry name" value="CAMPKINASE"/>
</dbReference>
<dbReference type="FunFam" id="2.60.120.10:FF:000039">
    <property type="entry name" value="cAMP-dependent protein kinase regulatory subunit"/>
    <property type="match status" value="1"/>
</dbReference>
<dbReference type="PANTHER" id="PTHR11635:SF152">
    <property type="entry name" value="CAMP-DEPENDENT PROTEIN KINASE TYPE I REGULATORY SUBUNIT-RELATED"/>
    <property type="match status" value="1"/>
</dbReference>
<feature type="region of interest" description="Disordered" evidence="10">
    <location>
        <begin position="79"/>
        <end position="129"/>
    </location>
</feature>
<dbReference type="Gene3D" id="2.60.120.10">
    <property type="entry name" value="Jelly Rolls"/>
    <property type="match status" value="2"/>
</dbReference>
<dbReference type="Pfam" id="PF02197">
    <property type="entry name" value="RIIa"/>
    <property type="match status" value="1"/>
</dbReference>
<keyword evidence="3" id="KW-0597">Phosphoprotein</keyword>
<dbReference type="InterPro" id="IPR003117">
    <property type="entry name" value="cAMP_dep_PK_reg_su_I/II_a/b"/>
</dbReference>
<dbReference type="GO" id="GO:0004862">
    <property type="term" value="F:cAMP-dependent protein kinase inhibitor activity"/>
    <property type="evidence" value="ECO:0007669"/>
    <property type="project" value="TreeGrafter"/>
</dbReference>
<dbReference type="GO" id="GO:0005829">
    <property type="term" value="C:cytosol"/>
    <property type="evidence" value="ECO:0007669"/>
    <property type="project" value="TreeGrafter"/>
</dbReference>
<dbReference type="InterPro" id="IPR012198">
    <property type="entry name" value="cAMP_dep_PK_reg_su"/>
</dbReference>
<keyword evidence="4 8" id="KW-0116">cAMP-binding</keyword>
<dbReference type="SMART" id="SM00100">
    <property type="entry name" value="cNMP"/>
    <property type="match status" value="2"/>
</dbReference>
<evidence type="ECO:0000313" key="12">
    <source>
        <dbReference type="EMBL" id="RCI03478.1"/>
    </source>
</evidence>
<dbReference type="PANTHER" id="PTHR11635">
    <property type="entry name" value="CAMP-DEPENDENT PROTEIN KINASE REGULATORY CHAIN"/>
    <property type="match status" value="1"/>
</dbReference>
<dbReference type="InterPro" id="IPR014710">
    <property type="entry name" value="RmlC-like_jellyroll"/>
</dbReference>
<dbReference type="Proteomes" id="UP000253551">
    <property type="component" value="Unassembled WGS sequence"/>
</dbReference>
<dbReference type="InterPro" id="IPR018488">
    <property type="entry name" value="cNMP-bd_CS"/>
</dbReference>
<organism evidence="12 13">
    <name type="scientific">Rhizopus stolonifer</name>
    <name type="common">Rhizopus nigricans</name>
    <dbReference type="NCBI Taxonomy" id="4846"/>
    <lineage>
        <taxon>Eukaryota</taxon>
        <taxon>Fungi</taxon>
        <taxon>Fungi incertae sedis</taxon>
        <taxon>Mucoromycota</taxon>
        <taxon>Mucoromycotina</taxon>
        <taxon>Mucoromycetes</taxon>
        <taxon>Mucorales</taxon>
        <taxon>Mucorineae</taxon>
        <taxon>Rhizopodaceae</taxon>
        <taxon>Rhizopus</taxon>
    </lineage>
</organism>
<name>A0A367KMT8_RHIST</name>
<feature type="compositionally biased region" description="Acidic residues" evidence="10">
    <location>
        <begin position="82"/>
        <end position="91"/>
    </location>
</feature>
<evidence type="ECO:0000256" key="2">
    <source>
        <dbReference type="ARBA" id="ARBA00020355"/>
    </source>
</evidence>
<evidence type="ECO:0000256" key="4">
    <source>
        <dbReference type="ARBA" id="ARBA00022566"/>
    </source>
</evidence>
<evidence type="ECO:0000313" key="13">
    <source>
        <dbReference type="Proteomes" id="UP000253551"/>
    </source>
</evidence>
<keyword evidence="6 8" id="KW-0547">Nucleotide-binding</keyword>
<dbReference type="FunFam" id="2.60.120.10:FF:000006">
    <property type="entry name" value="cAMP-dependent protein kinase type I-alpha regulatory subunit"/>
    <property type="match status" value="1"/>
</dbReference>
<evidence type="ECO:0000256" key="8">
    <source>
        <dbReference type="PIRNR" id="PIRNR000548"/>
    </source>
</evidence>
<evidence type="ECO:0000256" key="9">
    <source>
        <dbReference type="PIRSR" id="PIRSR000548-1"/>
    </source>
</evidence>
<dbReference type="PROSITE" id="PS50042">
    <property type="entry name" value="CNMP_BINDING_3"/>
    <property type="match status" value="2"/>
</dbReference>
<evidence type="ECO:0000256" key="7">
    <source>
        <dbReference type="ARBA" id="ARBA00023149"/>
    </source>
</evidence>
<feature type="binding site" evidence="9">
    <location>
        <position position="345"/>
    </location>
    <ligand>
        <name>3',5'-cyclic AMP</name>
        <dbReference type="ChEBI" id="CHEBI:58165"/>
        <label>2</label>
    </ligand>
</feature>
<feature type="domain" description="Cyclic nucleotide-binding" evidence="11">
    <location>
        <begin position="266"/>
        <end position="386"/>
    </location>
</feature>
<dbReference type="Pfam" id="PF00027">
    <property type="entry name" value="cNMP_binding"/>
    <property type="match status" value="2"/>
</dbReference>
<keyword evidence="5" id="KW-0677">Repeat</keyword>
<proteinExistence type="inferred from homology"/>
<dbReference type="SMART" id="SM00394">
    <property type="entry name" value="RIIa"/>
    <property type="match status" value="1"/>
</dbReference>
<dbReference type="STRING" id="4846.A0A367KMT8"/>